<comment type="caution">
    <text evidence="3">The sequence shown here is derived from an EMBL/GenBank/DDBJ whole genome shotgun (WGS) entry which is preliminary data.</text>
</comment>
<feature type="domain" description="Protein-glutamine gamma-glutamyltransferase-like C-terminal" evidence="2">
    <location>
        <begin position="131"/>
        <end position="197"/>
    </location>
</feature>
<gene>
    <name evidence="3" type="ORF">GCM10010468_76570</name>
</gene>
<keyword evidence="1" id="KW-1133">Transmembrane helix</keyword>
<organism evidence="3 4">
    <name type="scientific">Actinocorallia longicatena</name>
    <dbReference type="NCBI Taxonomy" id="111803"/>
    <lineage>
        <taxon>Bacteria</taxon>
        <taxon>Bacillati</taxon>
        <taxon>Actinomycetota</taxon>
        <taxon>Actinomycetes</taxon>
        <taxon>Streptosporangiales</taxon>
        <taxon>Thermomonosporaceae</taxon>
        <taxon>Actinocorallia</taxon>
    </lineage>
</organism>
<dbReference type="EMBL" id="BAAAUV010000040">
    <property type="protein sequence ID" value="GAA3240082.1"/>
    <property type="molecule type" value="Genomic_DNA"/>
</dbReference>
<sequence length="211" mass="23467">MIFPGLFSEPVTRDQARDLARDELEKPIYHRERPSFLDKMIDQIREWFDKLTPDGVKRPGGGGGDFTLLILVVLFVLLAVAVVWWMRGRGNTKAAGAALLDDVPSSATDHRSAAAAFAAEGRFAEAIRERLRAIARDLEERAILDPRPGRTARELAHETLRAMPVDLSEGVGVFDDVWYGDRPGTPEGYALLVALDEEVRAARPRPLERVP</sequence>
<proteinExistence type="predicted"/>
<accession>A0ABP6QLE5</accession>
<dbReference type="InterPro" id="IPR025403">
    <property type="entry name" value="TgpA-like_C"/>
</dbReference>
<keyword evidence="1" id="KW-0812">Transmembrane</keyword>
<reference evidence="4" key="1">
    <citation type="journal article" date="2019" name="Int. J. Syst. Evol. Microbiol.">
        <title>The Global Catalogue of Microorganisms (GCM) 10K type strain sequencing project: providing services to taxonomists for standard genome sequencing and annotation.</title>
        <authorList>
            <consortium name="The Broad Institute Genomics Platform"/>
            <consortium name="The Broad Institute Genome Sequencing Center for Infectious Disease"/>
            <person name="Wu L."/>
            <person name="Ma J."/>
        </authorList>
    </citation>
    <scope>NUCLEOTIDE SEQUENCE [LARGE SCALE GENOMIC DNA]</scope>
    <source>
        <strain evidence="4">JCM 9377</strain>
    </source>
</reference>
<name>A0ABP6QLE5_9ACTN</name>
<keyword evidence="4" id="KW-1185">Reference proteome</keyword>
<protein>
    <submittedName>
        <fullName evidence="3">DUF4129 domain-containing protein</fullName>
    </submittedName>
</protein>
<dbReference type="RefSeq" id="WP_344838799.1">
    <property type="nucleotide sequence ID" value="NZ_BAAAUV010000040.1"/>
</dbReference>
<dbReference type="Proteomes" id="UP001501237">
    <property type="component" value="Unassembled WGS sequence"/>
</dbReference>
<evidence type="ECO:0000313" key="3">
    <source>
        <dbReference type="EMBL" id="GAA3240082.1"/>
    </source>
</evidence>
<keyword evidence="1" id="KW-0472">Membrane</keyword>
<evidence type="ECO:0000313" key="4">
    <source>
        <dbReference type="Proteomes" id="UP001501237"/>
    </source>
</evidence>
<evidence type="ECO:0000259" key="2">
    <source>
        <dbReference type="Pfam" id="PF13559"/>
    </source>
</evidence>
<dbReference type="Pfam" id="PF13559">
    <property type="entry name" value="DUF4129"/>
    <property type="match status" value="1"/>
</dbReference>
<feature type="transmembrane region" description="Helical" evidence="1">
    <location>
        <begin position="66"/>
        <end position="86"/>
    </location>
</feature>
<evidence type="ECO:0000256" key="1">
    <source>
        <dbReference type="SAM" id="Phobius"/>
    </source>
</evidence>